<dbReference type="PROSITE" id="PS51746">
    <property type="entry name" value="PPM_2"/>
    <property type="match status" value="1"/>
</dbReference>
<dbReference type="EMBL" id="BKCJ010003426">
    <property type="protein sequence ID" value="GEU55011.1"/>
    <property type="molecule type" value="Genomic_DNA"/>
</dbReference>
<protein>
    <recommendedName>
        <fullName evidence="2">PPM-type phosphatase domain-containing protein</fullName>
    </recommendedName>
</protein>
<proteinExistence type="predicted"/>
<dbReference type="CDD" id="cd00143">
    <property type="entry name" value="PP2Cc"/>
    <property type="match status" value="1"/>
</dbReference>
<dbReference type="InterPro" id="IPR009646">
    <property type="entry name" value="Root_cap"/>
</dbReference>
<feature type="chain" id="PRO_5026672256" description="PPM-type phosphatase domain-containing protein" evidence="1">
    <location>
        <begin position="29"/>
        <end position="464"/>
    </location>
</feature>
<sequence length="464" mass="52229">MQVMKICSTKCILVLMLVFAFCIAQSLGETVTCFDRKSKCFLKLIQCPKECPSTSPVNPKYKACYLDCSSPICTAQCRNHKPRCTSEKIRIEKLGGVIYDSYLSGQLSVARALGDWHMKGPNGIDCPLSAEPELEEVILSEEHEFLIIACDGLWDVMSSQYAATIVRKELMLHNDPEKCSSEMVTEASKRKSCDNLTVMVVCFSSEPPPKIELPKMHRRRSISVEGLAFLKGVLACLDPPFVGGDDIVFYFHGKRNEHFTLVSDHHLQINARFIGLRPMGRTRDYTWIQALGILYNSHMFSIEAIKSAAWDDGVDHLMFTYKGEDLVLHEGYPTTWDSQEGDIKIERTSEKNSVLITLKEVAEISINVVPVTKEDDRIHNYRIPKDDCFAHLEVQFRFNGLSSQVEGLLGRTYQPDFKNPAKQGVAMPVVGGEDKYKTESLFSSECNSCIFSKAQASDQQVVMM</sequence>
<dbReference type="InterPro" id="IPR001932">
    <property type="entry name" value="PPM-type_phosphatase-like_dom"/>
</dbReference>
<organism evidence="3">
    <name type="scientific">Tanacetum cinerariifolium</name>
    <name type="common">Dalmatian daisy</name>
    <name type="synonym">Chrysanthemum cinerariifolium</name>
    <dbReference type="NCBI Taxonomy" id="118510"/>
    <lineage>
        <taxon>Eukaryota</taxon>
        <taxon>Viridiplantae</taxon>
        <taxon>Streptophyta</taxon>
        <taxon>Embryophyta</taxon>
        <taxon>Tracheophyta</taxon>
        <taxon>Spermatophyta</taxon>
        <taxon>Magnoliopsida</taxon>
        <taxon>eudicotyledons</taxon>
        <taxon>Gunneridae</taxon>
        <taxon>Pentapetalae</taxon>
        <taxon>asterids</taxon>
        <taxon>campanulids</taxon>
        <taxon>Asterales</taxon>
        <taxon>Asteraceae</taxon>
        <taxon>Asteroideae</taxon>
        <taxon>Anthemideae</taxon>
        <taxon>Anthemidinae</taxon>
        <taxon>Tanacetum</taxon>
    </lineage>
</organism>
<dbReference type="SUPFAM" id="SSF81606">
    <property type="entry name" value="PP2C-like"/>
    <property type="match status" value="1"/>
</dbReference>
<dbReference type="InterPro" id="IPR036457">
    <property type="entry name" value="PPM-type-like_dom_sf"/>
</dbReference>
<dbReference type="Gene3D" id="3.60.40.10">
    <property type="entry name" value="PPM-type phosphatase domain"/>
    <property type="match status" value="1"/>
</dbReference>
<dbReference type="PANTHER" id="PTHR31656">
    <property type="entry name" value="ROOT CAP DOMAIN-CONTAINING PROTEIN"/>
    <property type="match status" value="1"/>
</dbReference>
<feature type="signal peptide" evidence="1">
    <location>
        <begin position="1"/>
        <end position="28"/>
    </location>
</feature>
<keyword evidence="1" id="KW-0732">Signal</keyword>
<dbReference type="Pfam" id="PF06830">
    <property type="entry name" value="Root_cap"/>
    <property type="match status" value="1"/>
</dbReference>
<evidence type="ECO:0000259" key="2">
    <source>
        <dbReference type="PROSITE" id="PS51746"/>
    </source>
</evidence>
<dbReference type="Pfam" id="PF00481">
    <property type="entry name" value="PP2C"/>
    <property type="match status" value="1"/>
</dbReference>
<accession>A0A6L2KZA9</accession>
<gene>
    <name evidence="3" type="ORF">Tci_026989</name>
</gene>
<reference evidence="3" key="1">
    <citation type="journal article" date="2019" name="Sci. Rep.">
        <title>Draft genome of Tanacetum cinerariifolium, the natural source of mosquito coil.</title>
        <authorList>
            <person name="Yamashiro T."/>
            <person name="Shiraishi A."/>
            <person name="Satake H."/>
            <person name="Nakayama K."/>
        </authorList>
    </citation>
    <scope>NUCLEOTIDE SEQUENCE</scope>
</reference>
<evidence type="ECO:0000313" key="3">
    <source>
        <dbReference type="EMBL" id="GEU55011.1"/>
    </source>
</evidence>
<name>A0A6L2KZA9_TANCI</name>
<dbReference type="AlphaFoldDB" id="A0A6L2KZA9"/>
<comment type="caution">
    <text evidence="3">The sequence shown here is derived from an EMBL/GenBank/DDBJ whole genome shotgun (WGS) entry which is preliminary data.</text>
</comment>
<feature type="domain" description="PPM-type phosphatase" evidence="2">
    <location>
        <begin position="1"/>
        <end position="203"/>
    </location>
</feature>
<evidence type="ECO:0000256" key="1">
    <source>
        <dbReference type="SAM" id="SignalP"/>
    </source>
</evidence>
<dbReference type="SMART" id="SM00332">
    <property type="entry name" value="PP2Cc"/>
    <property type="match status" value="1"/>
</dbReference>